<dbReference type="SUPFAM" id="SSF53167">
    <property type="entry name" value="Purine and uridine phosphorylases"/>
    <property type="match status" value="1"/>
</dbReference>
<evidence type="ECO:0000256" key="3">
    <source>
        <dbReference type="ARBA" id="ARBA00006751"/>
    </source>
</evidence>
<dbReference type="Pfam" id="PF01048">
    <property type="entry name" value="PNP_UDP_1"/>
    <property type="match status" value="1"/>
</dbReference>
<feature type="binding site" evidence="9">
    <location>
        <position position="27"/>
    </location>
    <ligand>
        <name>phosphate</name>
        <dbReference type="ChEBI" id="CHEBI:43474"/>
    </ligand>
</feature>
<evidence type="ECO:0000256" key="5">
    <source>
        <dbReference type="ARBA" id="ARBA00022676"/>
    </source>
</evidence>
<sequence>MNQATTIAAYLREKLPFAPDIALVLGSGLGGLAEQIENAVIIPYRSVPGFPVSTAPGHAGQFVAGQLAGKNVLCMQGRFHYYEGHDMAAIALPVRVFKALGCRALVLTNAAGGVNWDFNVGDIMLITDHINFMGANPLRGTNDDSIGPRFCDMTHTYTPELQEKALAVAKKQNILLQKGVYLGYMGPSFETPAEIRAFRVLGADAVGMSTVPEAIAASHCGLPVVALSLITNMAAGMAGKRLDGAEVIEIADRRGPVFQKLVKGIVEVL</sequence>
<dbReference type="GO" id="GO:0009116">
    <property type="term" value="P:nucleoside metabolic process"/>
    <property type="evidence" value="ECO:0007669"/>
    <property type="project" value="InterPro"/>
</dbReference>
<evidence type="ECO:0000256" key="9">
    <source>
        <dbReference type="PIRSR" id="PIRSR000477-2"/>
    </source>
</evidence>
<dbReference type="PANTHER" id="PTHR11904:SF9">
    <property type="entry name" value="PURINE NUCLEOSIDE PHOSPHORYLASE-RELATED"/>
    <property type="match status" value="1"/>
</dbReference>
<dbReference type="EC" id="2.4.2.1" evidence="8"/>
<dbReference type="InterPro" id="IPR011270">
    <property type="entry name" value="Pur_Nuc_Pase_Ino/Guo-sp"/>
</dbReference>
<dbReference type="EMBL" id="JAGZGG010000065">
    <property type="protein sequence ID" value="MBS5333818.1"/>
    <property type="molecule type" value="Genomic_DNA"/>
</dbReference>
<name>A0A943DDN3_9FIRM</name>
<dbReference type="NCBIfam" id="TIGR01700">
    <property type="entry name" value="PNPH"/>
    <property type="match status" value="1"/>
</dbReference>
<dbReference type="NCBIfam" id="NF006054">
    <property type="entry name" value="PRK08202.1"/>
    <property type="match status" value="1"/>
</dbReference>
<evidence type="ECO:0000256" key="7">
    <source>
        <dbReference type="ARBA" id="ARBA00048556"/>
    </source>
</evidence>
<dbReference type="CDD" id="cd09009">
    <property type="entry name" value="PNP-EcPNPII_like"/>
    <property type="match status" value="1"/>
</dbReference>
<evidence type="ECO:0000313" key="12">
    <source>
        <dbReference type="Proteomes" id="UP000759273"/>
    </source>
</evidence>
<feature type="binding site" evidence="9">
    <location>
        <position position="190"/>
    </location>
    <ligand>
        <name>a purine D-ribonucleoside</name>
        <dbReference type="ChEBI" id="CHEBI:142355"/>
    </ligand>
</feature>
<evidence type="ECO:0000256" key="6">
    <source>
        <dbReference type="ARBA" id="ARBA00022679"/>
    </source>
</evidence>
<comment type="subunit">
    <text evidence="4">Homotrimer.</text>
</comment>
<evidence type="ECO:0000256" key="4">
    <source>
        <dbReference type="ARBA" id="ARBA00011233"/>
    </source>
</evidence>
<feature type="binding site" evidence="9">
    <location>
        <position position="232"/>
    </location>
    <ligand>
        <name>a purine D-ribonucleoside</name>
        <dbReference type="ChEBI" id="CHEBI:142355"/>
    </ligand>
</feature>
<evidence type="ECO:0000256" key="8">
    <source>
        <dbReference type="PIRNR" id="PIRNR000477"/>
    </source>
</evidence>
<dbReference type="Proteomes" id="UP000759273">
    <property type="component" value="Unassembled WGS sequence"/>
</dbReference>
<dbReference type="InterPro" id="IPR011268">
    <property type="entry name" value="Purine_phosphorylase"/>
</dbReference>
<comment type="caution">
    <text evidence="11">The sequence shown here is derived from an EMBL/GenBank/DDBJ whole genome shotgun (WGS) entry which is preliminary data.</text>
</comment>
<comment type="catalytic activity">
    <reaction evidence="7">
        <text>a purine 2'-deoxy-D-ribonucleoside + phosphate = a purine nucleobase + 2-deoxy-alpha-D-ribose 1-phosphate</text>
        <dbReference type="Rhea" id="RHEA:36431"/>
        <dbReference type="ChEBI" id="CHEBI:26386"/>
        <dbReference type="ChEBI" id="CHEBI:43474"/>
        <dbReference type="ChEBI" id="CHEBI:57259"/>
        <dbReference type="ChEBI" id="CHEBI:142361"/>
        <dbReference type="EC" id="2.4.2.1"/>
    </reaction>
</comment>
<feature type="binding site" evidence="9">
    <location>
        <position position="110"/>
    </location>
    <ligand>
        <name>phosphate</name>
        <dbReference type="ChEBI" id="CHEBI:43474"/>
    </ligand>
</feature>
<keyword evidence="5 8" id="KW-0328">Glycosyltransferase</keyword>
<feature type="domain" description="Nucleoside phosphorylase" evidence="10">
    <location>
        <begin position="20"/>
        <end position="266"/>
    </location>
</feature>
<evidence type="ECO:0000256" key="1">
    <source>
        <dbReference type="ARBA" id="ARBA00002678"/>
    </source>
</evidence>
<dbReference type="InterPro" id="IPR000845">
    <property type="entry name" value="Nucleoside_phosphorylase_d"/>
</dbReference>
<feature type="binding site" evidence="9">
    <location>
        <begin position="78"/>
        <end position="80"/>
    </location>
    <ligand>
        <name>phosphate</name>
        <dbReference type="ChEBI" id="CHEBI:43474"/>
    </ligand>
</feature>
<organism evidence="11 12">
    <name type="scientific">Subdoligranulum variabile</name>
    <dbReference type="NCBI Taxonomy" id="214851"/>
    <lineage>
        <taxon>Bacteria</taxon>
        <taxon>Bacillati</taxon>
        <taxon>Bacillota</taxon>
        <taxon>Clostridia</taxon>
        <taxon>Eubacteriales</taxon>
        <taxon>Oscillospiraceae</taxon>
        <taxon>Subdoligranulum</taxon>
    </lineage>
</organism>
<evidence type="ECO:0000256" key="2">
    <source>
        <dbReference type="ARBA" id="ARBA00005058"/>
    </source>
</evidence>
<accession>A0A943DDN3</accession>
<dbReference type="InterPro" id="IPR018099">
    <property type="entry name" value="Purine_phosphorylase-2_CS"/>
</dbReference>
<protein>
    <recommendedName>
        <fullName evidence="8">Purine nucleoside phosphorylase</fullName>
        <ecNumber evidence="8">2.4.2.1</ecNumber>
    </recommendedName>
    <alternativeName>
        <fullName evidence="8">Inosine-guanosine phosphorylase</fullName>
    </alternativeName>
</protein>
<dbReference type="PANTHER" id="PTHR11904">
    <property type="entry name" value="METHYLTHIOADENOSINE/PURINE NUCLEOSIDE PHOSPHORYLASE"/>
    <property type="match status" value="1"/>
</dbReference>
<dbReference type="GO" id="GO:0004731">
    <property type="term" value="F:purine-nucleoside phosphorylase activity"/>
    <property type="evidence" value="ECO:0007669"/>
    <property type="project" value="UniProtKB-EC"/>
</dbReference>
<feature type="binding site" evidence="9">
    <location>
        <position position="58"/>
    </location>
    <ligand>
        <name>phosphate</name>
        <dbReference type="ChEBI" id="CHEBI:43474"/>
    </ligand>
</feature>
<comment type="function">
    <text evidence="1">The purine nucleoside phosphorylases catalyze the phosphorolytic breakdown of the N-glycosidic bond in the beta-(deoxy)ribonucleoside molecules, with the formation of the corresponding free purine bases and pentose-1-phosphate. Cleaves guanosine, inosine, 2'-deoxyguanosine and 2'-deoxyinosine.</text>
</comment>
<reference evidence="11" key="1">
    <citation type="submission" date="2021-02" db="EMBL/GenBank/DDBJ databases">
        <title>Infant gut strain persistence is associated with maternal origin, phylogeny, and functional potential including surface adhesion and iron acquisition.</title>
        <authorList>
            <person name="Lou Y.C."/>
        </authorList>
    </citation>
    <scope>NUCLEOTIDE SEQUENCE</scope>
    <source>
        <strain evidence="11">L3_101_000M1_dasL3_101_000M1_concoct_87</strain>
    </source>
</reference>
<dbReference type="PROSITE" id="PS01240">
    <property type="entry name" value="PNP_MTAP_2"/>
    <property type="match status" value="1"/>
</dbReference>
<dbReference type="GO" id="GO:0005737">
    <property type="term" value="C:cytoplasm"/>
    <property type="evidence" value="ECO:0007669"/>
    <property type="project" value="TreeGrafter"/>
</dbReference>
<comment type="similarity">
    <text evidence="3 8">Belongs to the PNP/MTAP phosphorylase family.</text>
</comment>
<dbReference type="PIRSF" id="PIRSF000477">
    <property type="entry name" value="PurNPase"/>
    <property type="match status" value="1"/>
</dbReference>
<evidence type="ECO:0000259" key="10">
    <source>
        <dbReference type="Pfam" id="PF01048"/>
    </source>
</evidence>
<proteinExistence type="inferred from homology"/>
<keyword evidence="6 8" id="KW-0808">Transferase</keyword>
<dbReference type="NCBIfam" id="TIGR01697">
    <property type="entry name" value="PNPH-PUNA-XAPA"/>
    <property type="match status" value="1"/>
</dbReference>
<dbReference type="InterPro" id="IPR035994">
    <property type="entry name" value="Nucleoside_phosphorylase_sf"/>
</dbReference>
<dbReference type="AlphaFoldDB" id="A0A943DDN3"/>
<feature type="binding site" evidence="9">
    <location>
        <position position="209"/>
    </location>
    <ligand>
        <name>phosphate</name>
        <dbReference type="ChEBI" id="CHEBI:43474"/>
    </ligand>
</feature>
<evidence type="ECO:0000313" key="11">
    <source>
        <dbReference type="EMBL" id="MBS5333818.1"/>
    </source>
</evidence>
<dbReference type="Gene3D" id="3.40.50.1580">
    <property type="entry name" value="Nucleoside phosphorylase domain"/>
    <property type="match status" value="1"/>
</dbReference>
<gene>
    <name evidence="11" type="ORF">KHY36_15015</name>
</gene>
<comment type="pathway">
    <text evidence="2 8">Purine metabolism; purine nucleoside salvage.</text>
</comment>